<organism evidence="2 3">
    <name type="scientific">Prevotella heparinolytica</name>
    <dbReference type="NCBI Taxonomy" id="28113"/>
    <lineage>
        <taxon>Bacteria</taxon>
        <taxon>Pseudomonadati</taxon>
        <taxon>Bacteroidota</taxon>
        <taxon>Bacteroidia</taxon>
        <taxon>Bacteroidales</taxon>
        <taxon>Bacteroidaceae</taxon>
        <taxon>Bacteroides</taxon>
    </lineage>
</organism>
<dbReference type="EMBL" id="SLXB01000032">
    <property type="protein sequence ID" value="TCO87421.1"/>
    <property type="molecule type" value="Genomic_DNA"/>
</dbReference>
<name>A0A4R2LRZ4_9BACE</name>
<reference evidence="2 3" key="1">
    <citation type="submission" date="2019-03" db="EMBL/GenBank/DDBJ databases">
        <title>Genomic Encyclopedia of Type Strains, Phase IV (KMG-IV): sequencing the most valuable type-strain genomes for metagenomic binning, comparative biology and taxonomic classification.</title>
        <authorList>
            <person name="Goeker M."/>
        </authorList>
    </citation>
    <scope>NUCLEOTIDE SEQUENCE [LARGE SCALE GENOMIC DNA]</scope>
    <source>
        <strain evidence="2 3">DSM 23917</strain>
    </source>
</reference>
<gene>
    <name evidence="2" type="ORF">EV202_1327</name>
</gene>
<evidence type="ECO:0000313" key="3">
    <source>
        <dbReference type="Proteomes" id="UP000295600"/>
    </source>
</evidence>
<proteinExistence type="predicted"/>
<evidence type="ECO:0000313" key="2">
    <source>
        <dbReference type="EMBL" id="TCO87421.1"/>
    </source>
</evidence>
<evidence type="ECO:0000256" key="1">
    <source>
        <dbReference type="SAM" id="MobiDB-lite"/>
    </source>
</evidence>
<dbReference type="AlphaFoldDB" id="A0A4R2LRZ4"/>
<dbReference type="Proteomes" id="UP000295600">
    <property type="component" value="Unassembled WGS sequence"/>
</dbReference>
<protein>
    <submittedName>
        <fullName evidence="2">Uncharacterized protein</fullName>
    </submittedName>
</protein>
<feature type="compositionally biased region" description="Basic and acidic residues" evidence="1">
    <location>
        <begin position="33"/>
        <end position="43"/>
    </location>
</feature>
<comment type="caution">
    <text evidence="2">The sequence shown here is derived from an EMBL/GenBank/DDBJ whole genome shotgun (WGS) entry which is preliminary data.</text>
</comment>
<feature type="region of interest" description="Disordered" evidence="1">
    <location>
        <begin position="1"/>
        <end position="52"/>
    </location>
</feature>
<accession>A0A4R2LRZ4</accession>
<sequence>MRSKQRRICETSSLEYTKQAAPNMRALTTPRQAPDKDTDERDNPFIINQINE</sequence>